<dbReference type="InterPro" id="IPR011251">
    <property type="entry name" value="Luciferase-like_dom"/>
</dbReference>
<protein>
    <submittedName>
        <fullName evidence="3">Phthiodiolone/phenolphthiodiolone dimycocerosates ketoreductase</fullName>
        <ecNumber evidence="3">1.2.-.-</ecNumber>
    </submittedName>
</protein>
<dbReference type="InterPro" id="IPR022315">
    <property type="entry name" value="F420_OxRdatse_CPS4043_pred"/>
</dbReference>
<dbReference type="Pfam" id="PF00296">
    <property type="entry name" value="Bac_luciferase"/>
    <property type="match status" value="1"/>
</dbReference>
<dbReference type="Proteomes" id="UP000193900">
    <property type="component" value="Unassembled WGS sequence"/>
</dbReference>
<organism evidence="3 4">
    <name type="scientific">Roseisalinus antarcticus</name>
    <dbReference type="NCBI Taxonomy" id="254357"/>
    <lineage>
        <taxon>Bacteria</taxon>
        <taxon>Pseudomonadati</taxon>
        <taxon>Pseudomonadota</taxon>
        <taxon>Alphaproteobacteria</taxon>
        <taxon>Rhodobacterales</taxon>
        <taxon>Roseobacteraceae</taxon>
        <taxon>Roseisalinus</taxon>
    </lineage>
</organism>
<dbReference type="NCBIfam" id="TIGR03842">
    <property type="entry name" value="F420_CPS_4043"/>
    <property type="match status" value="1"/>
</dbReference>
<dbReference type="EC" id="1.2.-.-" evidence="3"/>
<evidence type="ECO:0000256" key="1">
    <source>
        <dbReference type="ARBA" id="ARBA00023002"/>
    </source>
</evidence>
<name>A0A1Y5TVB3_9RHOB</name>
<evidence type="ECO:0000259" key="2">
    <source>
        <dbReference type="Pfam" id="PF00296"/>
    </source>
</evidence>
<dbReference type="SUPFAM" id="SSF51679">
    <property type="entry name" value="Bacterial luciferase-like"/>
    <property type="match status" value="1"/>
</dbReference>
<keyword evidence="1 3" id="KW-0560">Oxidoreductase</keyword>
<dbReference type="InterPro" id="IPR050564">
    <property type="entry name" value="F420-G6PD/mer"/>
</dbReference>
<dbReference type="GO" id="GO:0016705">
    <property type="term" value="F:oxidoreductase activity, acting on paired donors, with incorporation or reduction of molecular oxygen"/>
    <property type="evidence" value="ECO:0007669"/>
    <property type="project" value="InterPro"/>
</dbReference>
<dbReference type="EMBL" id="FWFZ01000023">
    <property type="protein sequence ID" value="SLN70584.1"/>
    <property type="molecule type" value="Genomic_DNA"/>
</dbReference>
<keyword evidence="4" id="KW-1185">Reference proteome</keyword>
<evidence type="ECO:0000313" key="4">
    <source>
        <dbReference type="Proteomes" id="UP000193900"/>
    </source>
</evidence>
<reference evidence="3 4" key="1">
    <citation type="submission" date="2017-03" db="EMBL/GenBank/DDBJ databases">
        <authorList>
            <person name="Afonso C.L."/>
            <person name="Miller P.J."/>
            <person name="Scott M.A."/>
            <person name="Spackman E."/>
            <person name="Goraichik I."/>
            <person name="Dimitrov K.M."/>
            <person name="Suarez D.L."/>
            <person name="Swayne D.E."/>
        </authorList>
    </citation>
    <scope>NUCLEOTIDE SEQUENCE [LARGE SCALE GENOMIC DNA]</scope>
    <source>
        <strain evidence="3 4">CECT 7023</strain>
    </source>
</reference>
<dbReference type="PANTHER" id="PTHR43244">
    <property type="match status" value="1"/>
</dbReference>
<evidence type="ECO:0000313" key="3">
    <source>
        <dbReference type="EMBL" id="SLN70584.1"/>
    </source>
</evidence>
<dbReference type="RefSeq" id="WP_085880240.1">
    <property type="nucleotide sequence ID" value="NZ_FWFZ01000023.1"/>
</dbReference>
<dbReference type="PANTHER" id="PTHR43244:SF1">
    <property type="entry name" value="5,10-METHYLENETETRAHYDROMETHANOPTERIN REDUCTASE"/>
    <property type="match status" value="1"/>
</dbReference>
<sequence>MEFGICFKGFVEPERARALVRQAENAGFTYCWFYDSHILWRESFIAMAMCMEHTTRMRFGPCVTNPNTRDWSVAASMFASLAKQSGGRFDIGVGRGDSAVRVMGLKPAPLARLAEFTDVVRKLCSGQEAQYGECPAPVQFSWVPEGGWEMPIWVAAYGPKALATAGEVGDGLILQIADPGICKWLSDQAKEGGVAAGKDMSGYRVMSAAPAHTGPIEEGREKTRWFPAMVGNHVADIVEKYGKDTDLMPPSLLSYIEKRRGYDYSKHGQSDNPFLDFITDDIVDSFAVLGPPEAHIEKLHTLKAAGVTQFNIYLDNGDEEKIIADYGNIVIPAFN</sequence>
<accession>A0A1Y5TVB3</accession>
<dbReference type="InterPro" id="IPR036661">
    <property type="entry name" value="Luciferase-like_sf"/>
</dbReference>
<feature type="domain" description="Luciferase-like" evidence="2">
    <location>
        <begin position="1"/>
        <end position="309"/>
    </location>
</feature>
<dbReference type="Gene3D" id="3.20.20.30">
    <property type="entry name" value="Luciferase-like domain"/>
    <property type="match status" value="1"/>
</dbReference>
<dbReference type="CDD" id="cd01097">
    <property type="entry name" value="Tetrahydromethanopterin_reductase"/>
    <property type="match status" value="1"/>
</dbReference>
<dbReference type="OrthoDB" id="7816697at2"/>
<dbReference type="AlphaFoldDB" id="A0A1Y5TVB3"/>
<gene>
    <name evidence="3" type="ORF">ROA7023_03459</name>
</gene>
<proteinExistence type="predicted"/>